<evidence type="ECO:0000313" key="4">
    <source>
        <dbReference type="EMBL" id="GJN09789.1"/>
    </source>
</evidence>
<dbReference type="AlphaFoldDB" id="A0AAV5DG75"/>
<comment type="caution">
    <text evidence="4">The sequence shown here is derived from an EMBL/GenBank/DDBJ whole genome shotgun (WGS) entry which is preliminary data.</text>
</comment>
<dbReference type="InterPro" id="IPR050853">
    <property type="entry name" value="WD_repeat_DNA-damage-binding"/>
</dbReference>
<dbReference type="EMBL" id="BQKI01000016">
    <property type="protein sequence ID" value="GJN09789.1"/>
    <property type="molecule type" value="Genomic_DNA"/>
</dbReference>
<dbReference type="GO" id="GO:0005634">
    <property type="term" value="C:nucleus"/>
    <property type="evidence" value="ECO:0007669"/>
    <property type="project" value="TreeGrafter"/>
</dbReference>
<evidence type="ECO:0000256" key="1">
    <source>
        <dbReference type="ARBA" id="ARBA00022574"/>
    </source>
</evidence>
<feature type="compositionally biased region" description="Basic and acidic residues" evidence="3">
    <location>
        <begin position="7"/>
        <end position="27"/>
    </location>
</feature>
<dbReference type="GO" id="GO:0003677">
    <property type="term" value="F:DNA binding"/>
    <property type="evidence" value="ECO:0007669"/>
    <property type="project" value="TreeGrafter"/>
</dbReference>
<gene>
    <name evidence="4" type="primary">ga27825</name>
    <name evidence="4" type="ORF">PR202_ga27825</name>
</gene>
<evidence type="ECO:0000256" key="2">
    <source>
        <dbReference type="ARBA" id="ARBA00022737"/>
    </source>
</evidence>
<reference evidence="4" key="1">
    <citation type="journal article" date="2018" name="DNA Res.">
        <title>Multiple hybrid de novo genome assembly of finger millet, an orphan allotetraploid crop.</title>
        <authorList>
            <person name="Hatakeyama M."/>
            <person name="Aluri S."/>
            <person name="Balachadran M.T."/>
            <person name="Sivarajan S.R."/>
            <person name="Patrignani A."/>
            <person name="Gruter S."/>
            <person name="Poveda L."/>
            <person name="Shimizu-Inatsugi R."/>
            <person name="Baeten J."/>
            <person name="Francoijs K.J."/>
            <person name="Nataraja K.N."/>
            <person name="Reddy Y.A.N."/>
            <person name="Phadnis S."/>
            <person name="Ravikumar R.L."/>
            <person name="Schlapbach R."/>
            <person name="Sreeman S.M."/>
            <person name="Shimizu K.K."/>
        </authorList>
    </citation>
    <scope>NUCLEOTIDE SEQUENCE</scope>
</reference>
<feature type="region of interest" description="Disordered" evidence="3">
    <location>
        <begin position="1"/>
        <end position="27"/>
    </location>
</feature>
<keyword evidence="1" id="KW-0853">WD repeat</keyword>
<feature type="region of interest" description="Disordered" evidence="3">
    <location>
        <begin position="43"/>
        <end position="96"/>
    </location>
</feature>
<keyword evidence="2" id="KW-0677">Repeat</keyword>
<dbReference type="GO" id="GO:2000001">
    <property type="term" value="P:regulation of DNA damage checkpoint"/>
    <property type="evidence" value="ECO:0007669"/>
    <property type="project" value="TreeGrafter"/>
</dbReference>
<organism evidence="4 5">
    <name type="scientific">Eleusine coracana subsp. coracana</name>
    <dbReference type="NCBI Taxonomy" id="191504"/>
    <lineage>
        <taxon>Eukaryota</taxon>
        <taxon>Viridiplantae</taxon>
        <taxon>Streptophyta</taxon>
        <taxon>Embryophyta</taxon>
        <taxon>Tracheophyta</taxon>
        <taxon>Spermatophyta</taxon>
        <taxon>Magnoliopsida</taxon>
        <taxon>Liliopsida</taxon>
        <taxon>Poales</taxon>
        <taxon>Poaceae</taxon>
        <taxon>PACMAD clade</taxon>
        <taxon>Chloridoideae</taxon>
        <taxon>Cynodonteae</taxon>
        <taxon>Eleusininae</taxon>
        <taxon>Eleusine</taxon>
    </lineage>
</organism>
<sequence>MASPPKLDPKPEAGLTDYERRREENIRRNDAILASLRREAAELSSSFRIPSPKRPRRQQPPPQPRSTSPIVLRRSLRTRGIPPSAASAPALPGHAAVPSEAQVRPVLLCARRFPARIRRRRGR</sequence>
<reference evidence="4" key="2">
    <citation type="submission" date="2021-12" db="EMBL/GenBank/DDBJ databases">
        <title>Resequencing data analysis of finger millet.</title>
        <authorList>
            <person name="Hatakeyama M."/>
            <person name="Aluri S."/>
            <person name="Balachadran M.T."/>
            <person name="Sivarajan S.R."/>
            <person name="Poveda L."/>
            <person name="Shimizu-Inatsugi R."/>
            <person name="Schlapbach R."/>
            <person name="Sreeman S.M."/>
            <person name="Shimizu K.K."/>
        </authorList>
    </citation>
    <scope>NUCLEOTIDE SEQUENCE</scope>
</reference>
<protein>
    <submittedName>
        <fullName evidence="4">Uncharacterized protein</fullName>
    </submittedName>
</protein>
<accession>A0AAV5DG75</accession>
<dbReference type="PANTHER" id="PTHR14773">
    <property type="entry name" value="WD REPEAT-CONTAINING PROTEIN 76"/>
    <property type="match status" value="1"/>
</dbReference>
<evidence type="ECO:0000313" key="5">
    <source>
        <dbReference type="Proteomes" id="UP001054889"/>
    </source>
</evidence>
<feature type="compositionally biased region" description="Low complexity" evidence="3">
    <location>
        <begin position="82"/>
        <end position="96"/>
    </location>
</feature>
<evidence type="ECO:0000256" key="3">
    <source>
        <dbReference type="SAM" id="MobiDB-lite"/>
    </source>
</evidence>
<dbReference type="Proteomes" id="UP001054889">
    <property type="component" value="Unassembled WGS sequence"/>
</dbReference>
<dbReference type="PANTHER" id="PTHR14773:SF0">
    <property type="entry name" value="WD REPEAT-CONTAINING PROTEIN 76"/>
    <property type="match status" value="1"/>
</dbReference>
<name>A0AAV5DG75_ELECO</name>
<keyword evidence="5" id="KW-1185">Reference proteome</keyword>
<proteinExistence type="predicted"/>